<comment type="subcellular location">
    <subcellularLocation>
        <location evidence="6">Cell membrane</location>
        <topology evidence="6">Multi-pass membrane protein</topology>
    </subcellularLocation>
    <subcellularLocation>
        <location evidence="1">Membrane</location>
        <topology evidence="1">Multi-pass membrane protein</topology>
    </subcellularLocation>
</comment>
<evidence type="ECO:0000256" key="3">
    <source>
        <dbReference type="ARBA" id="ARBA00022692"/>
    </source>
</evidence>
<feature type="transmembrane region" description="Helical" evidence="6">
    <location>
        <begin position="96"/>
        <end position="114"/>
    </location>
</feature>
<feature type="transmembrane region" description="Helical" evidence="6">
    <location>
        <begin position="72"/>
        <end position="90"/>
    </location>
</feature>
<protein>
    <recommendedName>
        <fullName evidence="6">Probable membrane transporter protein</fullName>
    </recommendedName>
</protein>
<accession>A0A919T8I7</accession>
<dbReference type="PANTHER" id="PTHR43701">
    <property type="entry name" value="MEMBRANE TRANSPORTER PROTEIN MJ0441-RELATED"/>
    <property type="match status" value="1"/>
</dbReference>
<keyword evidence="4 6" id="KW-1133">Transmembrane helix</keyword>
<proteinExistence type="inferred from homology"/>
<dbReference type="InterPro" id="IPR002781">
    <property type="entry name" value="TM_pro_TauE-like"/>
</dbReference>
<dbReference type="EMBL" id="BOQN01000039">
    <property type="protein sequence ID" value="GIM91088.1"/>
    <property type="molecule type" value="Genomic_DNA"/>
</dbReference>
<dbReference type="AlphaFoldDB" id="A0A919T8I7"/>
<comment type="caution">
    <text evidence="7">The sequence shown here is derived from an EMBL/GenBank/DDBJ whole genome shotgun (WGS) entry which is preliminary data.</text>
</comment>
<gene>
    <name evidence="7" type="ORF">Ato02nite_028810</name>
</gene>
<feature type="transmembrane region" description="Helical" evidence="6">
    <location>
        <begin position="163"/>
        <end position="186"/>
    </location>
</feature>
<feature type="transmembrane region" description="Helical" evidence="6">
    <location>
        <begin position="43"/>
        <end position="60"/>
    </location>
</feature>
<comment type="similarity">
    <text evidence="2 6">Belongs to the 4-toluene sulfonate uptake permease (TSUP) (TC 2.A.102) family.</text>
</comment>
<evidence type="ECO:0000313" key="8">
    <source>
        <dbReference type="Proteomes" id="UP000677082"/>
    </source>
</evidence>
<keyword evidence="6" id="KW-1003">Cell membrane</keyword>
<sequence length="246" mass="25102">MLIVVPVGLLVGLFIGAVGVGGVGLPPALTWFAGLDPHTAAGTSSWSFLFTGLAGTLVYARHRAMPWRFAGWLTLGVVPAAVPGALANGLLPDRVVLVPLGVFVTAAGVFHLLFRTRTAPRRTSLPPRAAIVTGAVVGFCSALTGTGGPVFLIPVLLGLGIPAVTAVAAGQLIQLPLVCFASFGYAVQGSIDVRLGCLIGVIAAIGVVAGARVSLRLPERRLQQVASVALLGFGVVVLSSAWFSPR</sequence>
<keyword evidence="3 6" id="KW-0812">Transmembrane</keyword>
<dbReference type="Pfam" id="PF01925">
    <property type="entry name" value="TauE"/>
    <property type="match status" value="1"/>
</dbReference>
<keyword evidence="5 6" id="KW-0472">Membrane</keyword>
<reference evidence="7 8" key="1">
    <citation type="submission" date="2021-03" db="EMBL/GenBank/DDBJ databases">
        <title>Whole genome shotgun sequence of Actinoplanes toevensis NBRC 105298.</title>
        <authorList>
            <person name="Komaki H."/>
            <person name="Tamura T."/>
        </authorList>
    </citation>
    <scope>NUCLEOTIDE SEQUENCE [LARGE SCALE GENOMIC DNA]</scope>
    <source>
        <strain evidence="7 8">NBRC 105298</strain>
    </source>
</reference>
<evidence type="ECO:0000256" key="2">
    <source>
        <dbReference type="ARBA" id="ARBA00009142"/>
    </source>
</evidence>
<dbReference type="GO" id="GO:0005886">
    <property type="term" value="C:plasma membrane"/>
    <property type="evidence" value="ECO:0007669"/>
    <property type="project" value="UniProtKB-SubCell"/>
</dbReference>
<organism evidence="7 8">
    <name type="scientific">Paractinoplanes toevensis</name>
    <dbReference type="NCBI Taxonomy" id="571911"/>
    <lineage>
        <taxon>Bacteria</taxon>
        <taxon>Bacillati</taxon>
        <taxon>Actinomycetota</taxon>
        <taxon>Actinomycetes</taxon>
        <taxon>Micromonosporales</taxon>
        <taxon>Micromonosporaceae</taxon>
        <taxon>Paractinoplanes</taxon>
    </lineage>
</organism>
<name>A0A919T8I7_9ACTN</name>
<evidence type="ECO:0000256" key="4">
    <source>
        <dbReference type="ARBA" id="ARBA00022989"/>
    </source>
</evidence>
<evidence type="ECO:0000256" key="5">
    <source>
        <dbReference type="ARBA" id="ARBA00023136"/>
    </source>
</evidence>
<feature type="transmembrane region" description="Helical" evidence="6">
    <location>
        <begin position="135"/>
        <end position="157"/>
    </location>
</feature>
<evidence type="ECO:0000256" key="6">
    <source>
        <dbReference type="RuleBase" id="RU363041"/>
    </source>
</evidence>
<feature type="transmembrane region" description="Helical" evidence="6">
    <location>
        <begin position="193"/>
        <end position="213"/>
    </location>
</feature>
<dbReference type="InterPro" id="IPR051598">
    <property type="entry name" value="TSUP/Inactive_protease-like"/>
</dbReference>
<evidence type="ECO:0000256" key="1">
    <source>
        <dbReference type="ARBA" id="ARBA00004141"/>
    </source>
</evidence>
<feature type="transmembrane region" description="Helical" evidence="6">
    <location>
        <begin position="225"/>
        <end position="243"/>
    </location>
</feature>
<evidence type="ECO:0000313" key="7">
    <source>
        <dbReference type="EMBL" id="GIM91088.1"/>
    </source>
</evidence>
<dbReference type="Proteomes" id="UP000677082">
    <property type="component" value="Unassembled WGS sequence"/>
</dbReference>
<keyword evidence="8" id="KW-1185">Reference proteome</keyword>
<dbReference type="PANTHER" id="PTHR43701:SF2">
    <property type="entry name" value="MEMBRANE TRANSPORTER PROTEIN YJNA-RELATED"/>
    <property type="match status" value="1"/>
</dbReference>